<dbReference type="eggNOG" id="ENOG5031Y5K">
    <property type="taxonomic scope" value="Bacteria"/>
</dbReference>
<reference evidence="1 2" key="1">
    <citation type="journal article" date="2014" name="Appl. Environ. Microbiol.">
        <title>Genomic encyclopedia of type strains of the genus Bifidobacterium.</title>
        <authorList>
            <person name="Milani C."/>
            <person name="Lugli G.A."/>
            <person name="Duranti S."/>
            <person name="Turroni F."/>
            <person name="Bottacini F."/>
            <person name="Mangifesta M."/>
            <person name="Sanchez B."/>
            <person name="Viappiani A."/>
            <person name="Mancabelli L."/>
            <person name="Taminiau B."/>
            <person name="Delcenserie V."/>
            <person name="Barrangou R."/>
            <person name="Margolles A."/>
            <person name="van Sinderen D."/>
            <person name="Ventura M."/>
        </authorList>
    </citation>
    <scope>NUCLEOTIDE SEQUENCE [LARGE SCALE GENOMIC DNA]</scope>
    <source>
        <strain evidence="1 2">DSM 19703</strain>
    </source>
</reference>
<keyword evidence="2" id="KW-1185">Reference proteome</keyword>
<evidence type="ECO:0000313" key="1">
    <source>
        <dbReference type="EMBL" id="KFF31125.1"/>
    </source>
</evidence>
<gene>
    <name evidence="1" type="ORF">BBOMB_0457</name>
</gene>
<comment type="caution">
    <text evidence="1">The sequence shown here is derived from an EMBL/GenBank/DDBJ whole genome shotgun (WGS) entry which is preliminary data.</text>
</comment>
<dbReference type="STRING" id="1341695.BBOMB_0457"/>
<dbReference type="AlphaFoldDB" id="A0A080N483"/>
<sequence>MRWWLWVVLALLAVAVLILGVAYAIVHAINAGKDVSKTASALSVGTEHLMSAENVETAEPRDPIFTGSLSVAARAYSEAQTKVVERRLKRRAHHERTWRRWNG</sequence>
<dbReference type="Proteomes" id="UP000028730">
    <property type="component" value="Unassembled WGS sequence"/>
</dbReference>
<protein>
    <submittedName>
        <fullName evidence="1">Uncharacterized protein</fullName>
    </submittedName>
</protein>
<evidence type="ECO:0000313" key="2">
    <source>
        <dbReference type="Proteomes" id="UP000028730"/>
    </source>
</evidence>
<proteinExistence type="predicted"/>
<accession>A0A080N483</accession>
<organism evidence="1 2">
    <name type="scientific">Bifidobacterium bombi DSM 19703</name>
    <dbReference type="NCBI Taxonomy" id="1341695"/>
    <lineage>
        <taxon>Bacteria</taxon>
        <taxon>Bacillati</taxon>
        <taxon>Actinomycetota</taxon>
        <taxon>Actinomycetes</taxon>
        <taxon>Bifidobacteriales</taxon>
        <taxon>Bifidobacteriaceae</taxon>
        <taxon>Bifidobacterium</taxon>
    </lineage>
</organism>
<name>A0A080N483_9BIFI</name>
<dbReference type="RefSeq" id="WP_044086636.1">
    <property type="nucleotide sequence ID" value="NZ_ATLK01000001.1"/>
</dbReference>
<dbReference type="EMBL" id="ATLK01000001">
    <property type="protein sequence ID" value="KFF31125.1"/>
    <property type="molecule type" value="Genomic_DNA"/>
</dbReference>